<protein>
    <submittedName>
        <fullName evidence="1">Uncharacterized protein</fullName>
    </submittedName>
</protein>
<gene>
    <name evidence="1" type="ORF">CIL03_08465</name>
</gene>
<dbReference type="EMBL" id="NPMS01000003">
    <property type="protein sequence ID" value="OZU89041.1"/>
    <property type="molecule type" value="Genomic_DNA"/>
</dbReference>
<name>A0A265NB47_9BACI</name>
<evidence type="ECO:0000313" key="2">
    <source>
        <dbReference type="Proteomes" id="UP000216498"/>
    </source>
</evidence>
<dbReference type="RefSeq" id="WP_094885399.1">
    <property type="nucleotide sequence ID" value="NZ_NPMS01000003.1"/>
</dbReference>
<comment type="caution">
    <text evidence="1">The sequence shown here is derived from an EMBL/GenBank/DDBJ whole genome shotgun (WGS) entry which is preliminary data.</text>
</comment>
<organism evidence="1 2">
    <name type="scientific">Virgibacillus indicus</name>
    <dbReference type="NCBI Taxonomy" id="2024554"/>
    <lineage>
        <taxon>Bacteria</taxon>
        <taxon>Bacillati</taxon>
        <taxon>Bacillota</taxon>
        <taxon>Bacilli</taxon>
        <taxon>Bacillales</taxon>
        <taxon>Bacillaceae</taxon>
        <taxon>Virgibacillus</taxon>
    </lineage>
</organism>
<accession>A0A265NB47</accession>
<proteinExistence type="predicted"/>
<dbReference type="AlphaFoldDB" id="A0A265NB47"/>
<evidence type="ECO:0000313" key="1">
    <source>
        <dbReference type="EMBL" id="OZU89041.1"/>
    </source>
</evidence>
<dbReference type="Proteomes" id="UP000216498">
    <property type="component" value="Unassembled WGS sequence"/>
</dbReference>
<dbReference type="OrthoDB" id="2971215at2"/>
<keyword evidence="2" id="KW-1185">Reference proteome</keyword>
<sequence length="76" mass="9085">MPKKSNKGYKTYDIMPELMEITRLTSSEGAFNSELETFEPYIQKRILKVMRDLMKDEMAFVLSLENFKRKDTVKYH</sequence>
<reference evidence="1 2" key="1">
    <citation type="submission" date="2017-08" db="EMBL/GenBank/DDBJ databases">
        <title>Virgibacillus indicus sp. nov. and Virgibacillus profoundi sp. nov, two moderately halophilic bacteria isolated from marine sediment by using the Microfluidic Streak Plate.</title>
        <authorList>
            <person name="Xu B."/>
            <person name="Hu B."/>
            <person name="Wang J."/>
            <person name="Zhu Y."/>
            <person name="Huang L."/>
            <person name="Du W."/>
            <person name="Huang Y."/>
        </authorList>
    </citation>
    <scope>NUCLEOTIDE SEQUENCE [LARGE SCALE GENOMIC DNA]</scope>
    <source>
        <strain evidence="1 2">IO3-P2-C2</strain>
    </source>
</reference>